<accession>A0A9W9T861</accession>
<gene>
    <name evidence="3" type="ORF">N7449_000053</name>
</gene>
<dbReference type="AlphaFoldDB" id="A0A9W9T861"/>
<dbReference type="EMBL" id="JAPQKQ010000001">
    <property type="protein sequence ID" value="KAJ5212884.1"/>
    <property type="molecule type" value="Genomic_DNA"/>
</dbReference>
<dbReference type="Pfam" id="PF08530">
    <property type="entry name" value="PepX_C"/>
    <property type="match status" value="1"/>
</dbReference>
<dbReference type="OrthoDB" id="2578740at2759"/>
<evidence type="ECO:0000313" key="4">
    <source>
        <dbReference type="Proteomes" id="UP001150942"/>
    </source>
</evidence>
<dbReference type="Gene3D" id="2.60.120.260">
    <property type="entry name" value="Galactose-binding domain-like"/>
    <property type="match status" value="1"/>
</dbReference>
<dbReference type="InterPro" id="IPR029058">
    <property type="entry name" value="AB_hydrolase_fold"/>
</dbReference>
<organism evidence="3 4">
    <name type="scientific">Penicillium cf. viridicatum</name>
    <dbReference type="NCBI Taxonomy" id="2972119"/>
    <lineage>
        <taxon>Eukaryota</taxon>
        <taxon>Fungi</taxon>
        <taxon>Dikarya</taxon>
        <taxon>Ascomycota</taxon>
        <taxon>Pezizomycotina</taxon>
        <taxon>Eurotiomycetes</taxon>
        <taxon>Eurotiomycetidae</taxon>
        <taxon>Eurotiales</taxon>
        <taxon>Aspergillaceae</taxon>
        <taxon>Penicillium</taxon>
    </lineage>
</organism>
<feature type="domain" description="Xaa-Pro dipeptidyl-peptidase C-terminal" evidence="2">
    <location>
        <begin position="325"/>
        <end position="512"/>
    </location>
</feature>
<keyword evidence="4" id="KW-1185">Reference proteome</keyword>
<dbReference type="GO" id="GO:0008239">
    <property type="term" value="F:dipeptidyl-peptidase activity"/>
    <property type="evidence" value="ECO:0007669"/>
    <property type="project" value="InterPro"/>
</dbReference>
<dbReference type="InterPro" id="IPR005674">
    <property type="entry name" value="CocE/Ser_esterase"/>
</dbReference>
<reference evidence="3" key="2">
    <citation type="journal article" date="2023" name="IMA Fungus">
        <title>Comparative genomic study of the Penicillium genus elucidates a diverse pangenome and 15 lateral gene transfer events.</title>
        <authorList>
            <person name="Petersen C."/>
            <person name="Sorensen T."/>
            <person name="Nielsen M.R."/>
            <person name="Sondergaard T.E."/>
            <person name="Sorensen J.L."/>
            <person name="Fitzpatrick D.A."/>
            <person name="Frisvad J.C."/>
            <person name="Nielsen K.L."/>
        </authorList>
    </citation>
    <scope>NUCLEOTIDE SEQUENCE</scope>
    <source>
        <strain evidence="3">IBT 20477</strain>
    </source>
</reference>
<comment type="caution">
    <text evidence="3">The sequence shown here is derived from an EMBL/GenBank/DDBJ whole genome shotgun (WGS) entry which is preliminary data.</text>
</comment>
<dbReference type="InterPro" id="IPR008979">
    <property type="entry name" value="Galactose-bd-like_sf"/>
</dbReference>
<dbReference type="InterPro" id="IPR013736">
    <property type="entry name" value="Xaa-Pro_dipept_C"/>
</dbReference>
<protein>
    <recommendedName>
        <fullName evidence="2">Xaa-Pro dipeptidyl-peptidase C-terminal domain-containing protein</fullName>
    </recommendedName>
</protein>
<dbReference type="SUPFAM" id="SSF49785">
    <property type="entry name" value="Galactose-binding domain-like"/>
    <property type="match status" value="1"/>
</dbReference>
<evidence type="ECO:0000259" key="2">
    <source>
        <dbReference type="SMART" id="SM00939"/>
    </source>
</evidence>
<keyword evidence="1" id="KW-0378">Hydrolase</keyword>
<dbReference type="GO" id="GO:0072330">
    <property type="term" value="P:monocarboxylic acid biosynthetic process"/>
    <property type="evidence" value="ECO:0007669"/>
    <property type="project" value="UniProtKB-ARBA"/>
</dbReference>
<dbReference type="NCBIfam" id="TIGR00976">
    <property type="entry name" value="CocE_NonD"/>
    <property type="match status" value="1"/>
</dbReference>
<proteinExistence type="predicted"/>
<dbReference type="GO" id="GO:0017000">
    <property type="term" value="P:antibiotic biosynthetic process"/>
    <property type="evidence" value="ECO:0007669"/>
    <property type="project" value="UniProtKB-ARBA"/>
</dbReference>
<dbReference type="Proteomes" id="UP001150942">
    <property type="component" value="Unassembled WGS sequence"/>
</dbReference>
<sequence>MTSTREQLALADKLFPWRPSLGPKEVFPSFDPSNRPFKDTEYGIDIEYNHDICMRDAVKLRGDIFRPLSSAPTQIPVILAITPYGKQNPFDVTQIPPSKDFDAGFDGVSFPKHMIFEGSDPAFWIKHGFAYVVVDARGSFASDGEKASFAARSDGIDAYDIIEYFGTRPWCNGHVGMIGASALGAIQWQAAALQPPHLSVIMVQDGWTCLYSELAWKGVLHPSFMRALNDKWMAHGNRVGTPAIDLSRASEEHPYIDDFWRQFQPAVQNITCAVYAISSLADNGIHTPGTIHGHLGASSKIKYLELHPYRKWEWQLTVESLERQLAFFSLYLHAPNRHAADSVKFWPRVRLNVTEKHNAGIWRSENEYPIARTVRAKYYLCAGQNLASAPSPTSSPTPASASYVANSGSVFWQKKFSVPTEITGTSRLHLKLATTSTDADVFVTLQKLDRGGNLVYFPYHTFINDGHVAWGWLRTSKRKLSPKQSTIGDEVDHTYLAADAKFLEPGAPVVLVVAQQQ</sequence>
<evidence type="ECO:0000256" key="1">
    <source>
        <dbReference type="ARBA" id="ARBA00022801"/>
    </source>
</evidence>
<dbReference type="Gene3D" id="3.40.50.1820">
    <property type="entry name" value="alpha/beta hydrolase"/>
    <property type="match status" value="1"/>
</dbReference>
<dbReference type="Gene3D" id="1.10.3020.20">
    <property type="match status" value="1"/>
</dbReference>
<dbReference type="InterPro" id="IPR050585">
    <property type="entry name" value="Xaa-Pro_dipeptidyl-ppase/CocE"/>
</dbReference>
<dbReference type="PANTHER" id="PTHR43056">
    <property type="entry name" value="PEPTIDASE S9 PROLYL OLIGOPEPTIDASE"/>
    <property type="match status" value="1"/>
</dbReference>
<dbReference type="SMART" id="SM00939">
    <property type="entry name" value="PepX_C"/>
    <property type="match status" value="1"/>
</dbReference>
<reference evidence="3" key="1">
    <citation type="submission" date="2022-11" db="EMBL/GenBank/DDBJ databases">
        <authorList>
            <person name="Petersen C."/>
        </authorList>
    </citation>
    <scope>NUCLEOTIDE SEQUENCE</scope>
    <source>
        <strain evidence="3">IBT 20477</strain>
    </source>
</reference>
<evidence type="ECO:0000313" key="3">
    <source>
        <dbReference type="EMBL" id="KAJ5212884.1"/>
    </source>
</evidence>
<name>A0A9W9T861_9EURO</name>
<dbReference type="Pfam" id="PF02129">
    <property type="entry name" value="Peptidase_S15"/>
    <property type="match status" value="1"/>
</dbReference>
<dbReference type="InterPro" id="IPR000383">
    <property type="entry name" value="Xaa-Pro-like_dom"/>
</dbReference>
<dbReference type="PANTHER" id="PTHR43056:SF10">
    <property type="entry name" value="COCE_NOND FAMILY, PUTATIVE (AFU_ORTHOLOGUE AFUA_7G00600)-RELATED"/>
    <property type="match status" value="1"/>
</dbReference>
<dbReference type="SUPFAM" id="SSF53474">
    <property type="entry name" value="alpha/beta-Hydrolases"/>
    <property type="match status" value="1"/>
</dbReference>